<keyword evidence="7" id="KW-0677">Repeat</keyword>
<evidence type="ECO:0000256" key="2">
    <source>
        <dbReference type="ARBA" id="ARBA00004496"/>
    </source>
</evidence>
<dbReference type="SUPFAM" id="SSF54928">
    <property type="entry name" value="RNA-binding domain, RBD"/>
    <property type="match status" value="1"/>
</dbReference>
<dbReference type="EMBL" id="RJVU01053127">
    <property type="protein sequence ID" value="ROL40920.1"/>
    <property type="molecule type" value="Genomic_DNA"/>
</dbReference>
<evidence type="ECO:0000256" key="9">
    <source>
        <dbReference type="ARBA" id="ARBA00022833"/>
    </source>
</evidence>
<evidence type="ECO:0000256" key="6">
    <source>
        <dbReference type="ARBA" id="ARBA00022723"/>
    </source>
</evidence>
<keyword evidence="11" id="KW-0539">Nucleus</keyword>
<evidence type="ECO:0000256" key="13">
    <source>
        <dbReference type="SAM" id="MobiDB-lite"/>
    </source>
</evidence>
<feature type="compositionally biased region" description="Basic and acidic residues" evidence="13">
    <location>
        <begin position="661"/>
        <end position="675"/>
    </location>
</feature>
<feature type="domain" description="MI" evidence="16">
    <location>
        <begin position="1349"/>
        <end position="1470"/>
    </location>
</feature>
<dbReference type="PROSITE" id="PS51366">
    <property type="entry name" value="MI"/>
    <property type="match status" value="2"/>
</dbReference>
<dbReference type="GO" id="GO:0003723">
    <property type="term" value="F:RNA binding"/>
    <property type="evidence" value="ECO:0007669"/>
    <property type="project" value="UniProtKB-UniRule"/>
</dbReference>
<feature type="compositionally biased region" description="Low complexity" evidence="13">
    <location>
        <begin position="612"/>
        <end position="637"/>
    </location>
</feature>
<feature type="region of interest" description="Disordered" evidence="13">
    <location>
        <begin position="882"/>
        <end position="1070"/>
    </location>
</feature>
<dbReference type="SMART" id="SM00544">
    <property type="entry name" value="MA3"/>
    <property type="match status" value="2"/>
</dbReference>
<gene>
    <name evidence="17" type="ORF">DPX16_9914</name>
</gene>
<dbReference type="InterPro" id="IPR039778">
    <property type="entry name" value="PDCD4"/>
</dbReference>
<feature type="compositionally biased region" description="Polar residues" evidence="13">
    <location>
        <begin position="1056"/>
        <end position="1068"/>
    </location>
</feature>
<feature type="region of interest" description="Disordered" evidence="13">
    <location>
        <begin position="833"/>
        <end position="870"/>
    </location>
</feature>
<feature type="compositionally biased region" description="Polar residues" evidence="13">
    <location>
        <begin position="911"/>
        <end position="925"/>
    </location>
</feature>
<keyword evidence="9" id="KW-0862">Zinc</keyword>
<keyword evidence="6" id="KW-0479">Metal-binding</keyword>
<dbReference type="InterPro" id="IPR000690">
    <property type="entry name" value="Matrin/U1-C_Znf_C2H2"/>
</dbReference>
<dbReference type="Gene3D" id="1.25.40.180">
    <property type="match status" value="3"/>
</dbReference>
<organism evidence="17 18">
    <name type="scientific">Anabarilius grahami</name>
    <name type="common">Kanglang fish</name>
    <name type="synonym">Barilius grahami</name>
    <dbReference type="NCBI Taxonomy" id="495550"/>
    <lineage>
        <taxon>Eukaryota</taxon>
        <taxon>Metazoa</taxon>
        <taxon>Chordata</taxon>
        <taxon>Craniata</taxon>
        <taxon>Vertebrata</taxon>
        <taxon>Euteleostomi</taxon>
        <taxon>Actinopterygii</taxon>
        <taxon>Neopterygii</taxon>
        <taxon>Teleostei</taxon>
        <taxon>Ostariophysi</taxon>
        <taxon>Cypriniformes</taxon>
        <taxon>Xenocyprididae</taxon>
        <taxon>Xenocypridinae</taxon>
        <taxon>Xenocypridinae incertae sedis</taxon>
        <taxon>Anabarilius</taxon>
    </lineage>
</organism>
<feature type="compositionally biased region" description="Basic and acidic residues" evidence="13">
    <location>
        <begin position="591"/>
        <end position="610"/>
    </location>
</feature>
<dbReference type="GO" id="GO:0005634">
    <property type="term" value="C:nucleus"/>
    <property type="evidence" value="ECO:0007669"/>
    <property type="project" value="UniProtKB-SubCell"/>
</dbReference>
<dbReference type="PROSITE" id="PS50171">
    <property type="entry name" value="ZF_MATRIN"/>
    <property type="match status" value="1"/>
</dbReference>
<dbReference type="SMART" id="SM00360">
    <property type="entry name" value="RRM"/>
    <property type="match status" value="1"/>
</dbReference>
<feature type="compositionally biased region" description="Basic and acidic residues" evidence="13">
    <location>
        <begin position="742"/>
        <end position="775"/>
    </location>
</feature>
<feature type="compositionally biased region" description="Gly residues" evidence="13">
    <location>
        <begin position="1300"/>
        <end position="1311"/>
    </location>
</feature>
<accession>A0A3N0Y4X7</accession>
<feature type="compositionally biased region" description="Basic residues" evidence="13">
    <location>
        <begin position="1285"/>
        <end position="1299"/>
    </location>
</feature>
<comment type="similarity">
    <text evidence="3">Belongs to the PDCD4 family.</text>
</comment>
<evidence type="ECO:0000256" key="4">
    <source>
        <dbReference type="ARBA" id="ARBA00014414"/>
    </source>
</evidence>
<dbReference type="Pfam" id="PF02847">
    <property type="entry name" value="MA3"/>
    <property type="match status" value="2"/>
</dbReference>
<feature type="compositionally biased region" description="Polar residues" evidence="13">
    <location>
        <begin position="961"/>
        <end position="981"/>
    </location>
</feature>
<dbReference type="InterPro" id="IPR034790">
    <property type="entry name" value="RBM20_RRM"/>
</dbReference>
<evidence type="ECO:0000256" key="8">
    <source>
        <dbReference type="ARBA" id="ARBA00022771"/>
    </source>
</evidence>
<dbReference type="SUPFAM" id="SSF48371">
    <property type="entry name" value="ARM repeat"/>
    <property type="match status" value="2"/>
</dbReference>
<feature type="region of interest" description="Disordered" evidence="13">
    <location>
        <begin position="1248"/>
        <end position="1315"/>
    </location>
</feature>
<dbReference type="SMART" id="SM00451">
    <property type="entry name" value="ZnF_U1"/>
    <property type="match status" value="2"/>
</dbReference>
<evidence type="ECO:0000256" key="3">
    <source>
        <dbReference type="ARBA" id="ARBA00005497"/>
    </source>
</evidence>
<feature type="compositionally biased region" description="Basic and acidic residues" evidence="13">
    <location>
        <begin position="848"/>
        <end position="857"/>
    </location>
</feature>
<feature type="domain" description="RRM" evidence="14">
    <location>
        <begin position="494"/>
        <end position="569"/>
    </location>
</feature>
<dbReference type="PANTHER" id="PTHR12626:SF3">
    <property type="entry name" value="PROGRAMMED CELL DEATH PROTEIN 4"/>
    <property type="match status" value="1"/>
</dbReference>
<evidence type="ECO:0000313" key="17">
    <source>
        <dbReference type="EMBL" id="ROL40920.1"/>
    </source>
</evidence>
<evidence type="ECO:0000256" key="12">
    <source>
        <dbReference type="PROSITE-ProRule" id="PRU00176"/>
    </source>
</evidence>
<protein>
    <recommendedName>
        <fullName evidence="4">Programmed cell death protein 4</fullName>
    </recommendedName>
</protein>
<evidence type="ECO:0000259" key="16">
    <source>
        <dbReference type="PROSITE" id="PS51366"/>
    </source>
</evidence>
<dbReference type="CDD" id="cd12685">
    <property type="entry name" value="RRM_RBM20"/>
    <property type="match status" value="1"/>
</dbReference>
<dbReference type="InterPro" id="IPR012677">
    <property type="entry name" value="Nucleotide-bd_a/b_plait_sf"/>
</dbReference>
<feature type="region of interest" description="Disordered" evidence="13">
    <location>
        <begin position="698"/>
        <end position="730"/>
    </location>
</feature>
<comment type="subcellular location">
    <subcellularLocation>
        <location evidence="2">Cytoplasm</location>
    </subcellularLocation>
    <subcellularLocation>
        <location evidence="1">Nucleus</location>
    </subcellularLocation>
</comment>
<dbReference type="GO" id="GO:0008270">
    <property type="term" value="F:zinc ion binding"/>
    <property type="evidence" value="ECO:0007669"/>
    <property type="project" value="UniProtKB-KW"/>
</dbReference>
<dbReference type="GO" id="GO:0005829">
    <property type="term" value="C:cytosol"/>
    <property type="evidence" value="ECO:0007669"/>
    <property type="project" value="TreeGrafter"/>
</dbReference>
<feature type="domain" description="MI" evidence="16">
    <location>
        <begin position="1522"/>
        <end position="1628"/>
    </location>
</feature>
<proteinExistence type="inferred from homology"/>
<feature type="compositionally biased region" description="Polar residues" evidence="13">
    <location>
        <begin position="721"/>
        <end position="730"/>
    </location>
</feature>
<dbReference type="Gene3D" id="3.30.70.330">
    <property type="match status" value="1"/>
</dbReference>
<evidence type="ECO:0000259" key="15">
    <source>
        <dbReference type="PROSITE" id="PS50171"/>
    </source>
</evidence>
<dbReference type="InterPro" id="IPR035979">
    <property type="entry name" value="RBD_domain_sf"/>
</dbReference>
<evidence type="ECO:0000256" key="10">
    <source>
        <dbReference type="ARBA" id="ARBA00022884"/>
    </source>
</evidence>
<dbReference type="FunFam" id="1.25.40.180:FF:000009">
    <property type="entry name" value="programmed cell death protein 4"/>
    <property type="match status" value="1"/>
</dbReference>
<sequence>MHHGGCGGVPYAHACDLCSAADNFRKAERALTGVLLLSRSGRCVRVRALPGEVPVQGIPTFLITSGEKLDNKSAPLGGTHGGVGQNLLLSPASLQLAQLQAQLTLHRLKLAQTTNTAAAATVLNQVLSNVAMSQPLFNHLRGSSMAQAHSGAFPPPPITFPPPNTALGQLVGGGFTPHPTGIRPTTYSGLSNQKASQHNDFGKKAGIYSTDTDRRLQFGYLGGTSVVASKPCDGGQYGGVTTQPRNNVHSNFQRDFYSSETPVQQTGFMGGSNDQNLGSVSLSANKEQWKGPNNLGKMDMGTGTGSGGWVPPGPGFVGQRAELYNPEEPTSDPKFNSTCGPGTGPPIGQQGGFQQQPQVSQGEEGVNLSLQPHQFNDYHGTTPSHLPHQCTICEKKVYNLKDWDQHVKGKLHLQNCSLYTESPTLGAVHFPVSSEGCLNMALSNTMAYTSAASQDVSTGSASYLPATAMKSFPLSGPGFTSGAKFLQRKACPGRVVHICNLPEGSCTENDVINLGLPFGKVTNYILMRSTHQAFLEMAYVEAAQAMVQYYQLQPATINGQKLLIRMSKRYKELQLKKPGKDVDSIIQDINSQRERDEMQETDRYLPERARSRSPVSRSLSPRSHSPSFTSCSSAHSPLGPSCRPDWSNGMGPRRASWDWTSHSRGDEDPSERDDWRNDEEERANGWLSERRKLYFKTGDRISPRMGPGDERGRDWYPRGSPQGSSFSSYHSMDDFYKKDSLYKTDKLSRPQHSRHEGKTKRREGGDYHRPRHSESDVMDDTSSNRIAEDRGRSKRSSRKQDKEEKESENQACPTHFNSSLGTVFYVLQKEEYRAKERSASPHNSKPVESSKCDRDGDSEGLGSGDDGEEECWYPKCMEELVTVDEVGGEDDSIIEPDLPDLQEEDRRVEPGQSTTESPKPNAKTTTEGEDTVVEPPTLPPLDLVPEESSGGAQSCPGETPLESSAPEQPVSQLNQFPSQEFKSALEESCTATDMDTQTNTATPAGPPNHSSTCESGKVTDSSNDERKAAEMDNKEPCLKQDSQKKDIPDSLPAPSPQTTDISAVSPSQDQEKAISEHSIPLGVEFIVPRTGFYCNLCGLFYTSEQTAKTSHCRSTIHYRNLQRPSRAAESHDLQRTPRRKYEKDLLHQVSIFIGQLVIRLYYSDQSESSQGSITLSSCWAENTKSTSAESTCELGLRDKAEAGNLTDSFPSGDEDSTFAGNVNNEINGNWILAPTSSIHEARLKAKVKRRLRKNSSRDSGRGDSLSDNGDVVRSTVPPTSPKGKLLNRRSRMGKGRGLPKKGGAGGKGVWGTPGEVYDEDEVDVKDPNYDAEQENCVYETVVLPLDEETFEKTVTPIVQEYFEHGDANEVAELLAELNLGGMRGDVPMLAISLALEAKASHRELTSRLLSELCRHVLTAGDVEASFHKLLKELPDLVLDTPGAPQLLGQFIARAVADNILSKSFIDGYKGQVDCEYARAALDRAAVLLRMSRWTGLRIDSLWGSGGGQRPVNQLIKEARTHPLTGYVNLLLKEYLLSGDTVEAERCLRELEVPHFHHEFVYEGFERVYLDMADISIDVPCAYSLLEQFVEQSFNAGVIDKKLRDLCPCRGRKRFMSEGDGGRLKLESY</sequence>
<dbReference type="InterPro" id="IPR000504">
    <property type="entry name" value="RRM_dom"/>
</dbReference>
<dbReference type="InterPro" id="IPR003604">
    <property type="entry name" value="Matrin/U1-like-C_Znf_C2H2"/>
</dbReference>
<feature type="compositionally biased region" description="Basic and acidic residues" evidence="13">
    <location>
        <begin position="1023"/>
        <end position="1048"/>
    </location>
</feature>
<comment type="caution">
    <text evidence="17">The sequence shown here is derived from an EMBL/GenBank/DDBJ whole genome shotgun (WGS) entry which is preliminary data.</text>
</comment>
<evidence type="ECO:0000313" key="18">
    <source>
        <dbReference type="Proteomes" id="UP000281406"/>
    </source>
</evidence>
<keyword evidence="18" id="KW-1185">Reference proteome</keyword>
<feature type="compositionally biased region" description="Polar residues" evidence="13">
    <location>
        <begin position="809"/>
        <end position="820"/>
    </location>
</feature>
<dbReference type="OrthoDB" id="8949749at2759"/>
<evidence type="ECO:0000256" key="11">
    <source>
        <dbReference type="ARBA" id="ARBA00023242"/>
    </source>
</evidence>
<feature type="compositionally biased region" description="Basic and acidic residues" evidence="13">
    <location>
        <begin position="698"/>
        <end position="716"/>
    </location>
</feature>
<keyword evidence="8" id="KW-0863">Zinc-finger</keyword>
<feature type="region of interest" description="Disordered" evidence="13">
    <location>
        <begin position="589"/>
        <end position="679"/>
    </location>
</feature>
<feature type="domain" description="Matrin-type" evidence="15">
    <location>
        <begin position="1092"/>
        <end position="1123"/>
    </location>
</feature>
<dbReference type="InterPro" id="IPR003891">
    <property type="entry name" value="Initiation_fac_eIF4g_MI"/>
</dbReference>
<name>A0A3N0Y4X7_ANAGA</name>
<keyword evidence="10 12" id="KW-0694">RNA-binding</keyword>
<feature type="compositionally biased region" description="Polar residues" evidence="13">
    <location>
        <begin position="989"/>
        <end position="1021"/>
    </location>
</feature>
<evidence type="ECO:0000256" key="7">
    <source>
        <dbReference type="ARBA" id="ARBA00022737"/>
    </source>
</evidence>
<dbReference type="Proteomes" id="UP000281406">
    <property type="component" value="Unassembled WGS sequence"/>
</dbReference>
<keyword evidence="5" id="KW-0963">Cytoplasm</keyword>
<feature type="region of interest" description="Disordered" evidence="13">
    <location>
        <begin position="742"/>
        <end position="820"/>
    </location>
</feature>
<dbReference type="InterPro" id="IPR016024">
    <property type="entry name" value="ARM-type_fold"/>
</dbReference>
<dbReference type="GO" id="GO:0045892">
    <property type="term" value="P:negative regulation of DNA-templated transcription"/>
    <property type="evidence" value="ECO:0007669"/>
    <property type="project" value="InterPro"/>
</dbReference>
<evidence type="ECO:0000256" key="1">
    <source>
        <dbReference type="ARBA" id="ARBA00004123"/>
    </source>
</evidence>
<dbReference type="PROSITE" id="PS50102">
    <property type="entry name" value="RRM"/>
    <property type="match status" value="1"/>
</dbReference>
<evidence type="ECO:0000259" key="14">
    <source>
        <dbReference type="PROSITE" id="PS50102"/>
    </source>
</evidence>
<dbReference type="PANTHER" id="PTHR12626">
    <property type="entry name" value="PROGRAMMED CELL DEATH 4"/>
    <property type="match status" value="1"/>
</dbReference>
<feature type="compositionally biased region" description="Acidic residues" evidence="13">
    <location>
        <begin position="886"/>
        <end position="903"/>
    </location>
</feature>
<feature type="compositionally biased region" description="Basic and acidic residues" evidence="13">
    <location>
        <begin position="798"/>
        <end position="808"/>
    </location>
</feature>
<evidence type="ECO:0000256" key="5">
    <source>
        <dbReference type="ARBA" id="ARBA00022490"/>
    </source>
</evidence>
<reference evidence="17 18" key="1">
    <citation type="submission" date="2018-10" db="EMBL/GenBank/DDBJ databases">
        <title>Genome assembly for a Yunnan-Guizhou Plateau 3E fish, Anabarilius grahami (Regan), and its evolutionary and genetic applications.</title>
        <authorList>
            <person name="Jiang W."/>
        </authorList>
    </citation>
    <scope>NUCLEOTIDE SEQUENCE [LARGE SCALE GENOMIC DNA]</scope>
    <source>
        <strain evidence="17">AG-KIZ</strain>
        <tissue evidence="17">Muscle</tissue>
    </source>
</reference>